<dbReference type="InterPro" id="IPR036291">
    <property type="entry name" value="NAD(P)-bd_dom_sf"/>
</dbReference>
<evidence type="ECO:0000256" key="1">
    <source>
        <dbReference type="ARBA" id="ARBA00006484"/>
    </source>
</evidence>
<dbReference type="InterPro" id="IPR020904">
    <property type="entry name" value="Sc_DH/Rdtase_CS"/>
</dbReference>
<keyword evidence="2" id="KW-0560">Oxidoreductase</keyword>
<dbReference type="Pfam" id="PF13561">
    <property type="entry name" value="adh_short_C2"/>
    <property type="match status" value="1"/>
</dbReference>
<gene>
    <name evidence="5" type="ORF">WJX75_009866</name>
</gene>
<dbReference type="Proteomes" id="UP001491310">
    <property type="component" value="Unassembled WGS sequence"/>
</dbReference>
<reference evidence="5 6" key="1">
    <citation type="journal article" date="2024" name="Nat. Commun.">
        <title>Phylogenomics reveals the evolutionary origins of lichenization in chlorophyte algae.</title>
        <authorList>
            <person name="Puginier C."/>
            <person name="Libourel C."/>
            <person name="Otte J."/>
            <person name="Skaloud P."/>
            <person name="Haon M."/>
            <person name="Grisel S."/>
            <person name="Petersen M."/>
            <person name="Berrin J.G."/>
            <person name="Delaux P.M."/>
            <person name="Dal Grande F."/>
            <person name="Keller J."/>
        </authorList>
    </citation>
    <scope>NUCLEOTIDE SEQUENCE [LARGE SCALE GENOMIC DNA]</scope>
    <source>
        <strain evidence="5 6">SAG 216-7</strain>
    </source>
</reference>
<comment type="similarity">
    <text evidence="1 3">Belongs to the short-chain dehydrogenases/reductases (SDR) family.</text>
</comment>
<keyword evidence="6" id="KW-1185">Reference proteome</keyword>
<evidence type="ECO:0008006" key="7">
    <source>
        <dbReference type="Google" id="ProtNLM"/>
    </source>
</evidence>
<name>A0ABR2Z5F5_9CHLO</name>
<dbReference type="InterPro" id="IPR002347">
    <property type="entry name" value="SDR_fam"/>
</dbReference>
<accession>A0ABR2Z5F5</accession>
<dbReference type="PRINTS" id="PR00080">
    <property type="entry name" value="SDRFAMILY"/>
</dbReference>
<evidence type="ECO:0000313" key="6">
    <source>
        <dbReference type="Proteomes" id="UP001491310"/>
    </source>
</evidence>
<organism evidence="5 6">
    <name type="scientific">Coccomyxa subellipsoidea</name>
    <dbReference type="NCBI Taxonomy" id="248742"/>
    <lineage>
        <taxon>Eukaryota</taxon>
        <taxon>Viridiplantae</taxon>
        <taxon>Chlorophyta</taxon>
        <taxon>core chlorophytes</taxon>
        <taxon>Trebouxiophyceae</taxon>
        <taxon>Trebouxiophyceae incertae sedis</taxon>
        <taxon>Coccomyxaceae</taxon>
        <taxon>Coccomyxa</taxon>
    </lineage>
</organism>
<dbReference type="PRINTS" id="PR00081">
    <property type="entry name" value="GDHRDH"/>
</dbReference>
<dbReference type="PANTHER" id="PTHR48107:SF16">
    <property type="entry name" value="NADPH-DEPENDENT ALDEHYDE REDUCTASE 1, CHLOROPLASTIC"/>
    <property type="match status" value="1"/>
</dbReference>
<evidence type="ECO:0000256" key="3">
    <source>
        <dbReference type="RuleBase" id="RU000363"/>
    </source>
</evidence>
<feature type="region of interest" description="Disordered" evidence="4">
    <location>
        <begin position="1"/>
        <end position="34"/>
    </location>
</feature>
<dbReference type="Pfam" id="PF00106">
    <property type="entry name" value="adh_short"/>
    <property type="match status" value="1"/>
</dbReference>
<proteinExistence type="inferred from homology"/>
<dbReference type="PROSITE" id="PS00061">
    <property type="entry name" value="ADH_SHORT"/>
    <property type="match status" value="1"/>
</dbReference>
<dbReference type="EMBL" id="JALJOT010000001">
    <property type="protein sequence ID" value="KAK9919175.1"/>
    <property type="molecule type" value="Genomic_DNA"/>
</dbReference>
<evidence type="ECO:0000313" key="5">
    <source>
        <dbReference type="EMBL" id="KAK9919175.1"/>
    </source>
</evidence>
<dbReference type="Gene3D" id="3.40.50.720">
    <property type="entry name" value="NAD(P)-binding Rossmann-like Domain"/>
    <property type="match status" value="1"/>
</dbReference>
<evidence type="ECO:0000256" key="4">
    <source>
        <dbReference type="SAM" id="MobiDB-lite"/>
    </source>
</evidence>
<dbReference type="SUPFAM" id="SSF51735">
    <property type="entry name" value="NAD(P)-binding Rossmann-fold domains"/>
    <property type="match status" value="1"/>
</dbReference>
<evidence type="ECO:0000256" key="2">
    <source>
        <dbReference type="ARBA" id="ARBA00023002"/>
    </source>
</evidence>
<protein>
    <recommendedName>
        <fullName evidence="7">NAD(P)-binding protein</fullName>
    </recommendedName>
</protein>
<dbReference type="PANTHER" id="PTHR48107">
    <property type="entry name" value="NADPH-DEPENDENT ALDEHYDE REDUCTASE-LIKE PROTEIN, CHLOROPLASTIC-RELATED"/>
    <property type="match status" value="1"/>
</dbReference>
<sequence length="328" mass="35386">MTDPREKHSDIHAPLPVQQQQFPGSESKMDPKPDYGYKSYKGTGKLTDKVALITGADSGIGRAVALAFAREGADIAIAYLNEHEDARETKKVVEEAGRKVILIPGDIASEEHIKEIVAKTVDTFGRIDILVNNASMQGDAVDELHTDSTRPPGEDLHGEHCGHDLTGAESRPPHEAWKRHHQCGLHHGVSTHPSNPRLCMHKGDHLLILPVTWLQVASIQAYQPTPSVLDYACTKGAIVTLTKALAKDLISKKGIRVNAIAPGPIWTPIPVESFTESMVKDFGKGMTPIDRAGQPAELAPAFVFLANNADSSYVNAEILGVTGGMPLS</sequence>
<feature type="compositionally biased region" description="Basic and acidic residues" evidence="4">
    <location>
        <begin position="1"/>
        <end position="11"/>
    </location>
</feature>
<comment type="caution">
    <text evidence="5">The sequence shown here is derived from an EMBL/GenBank/DDBJ whole genome shotgun (WGS) entry which is preliminary data.</text>
</comment>